<dbReference type="PRINTS" id="PR00080">
    <property type="entry name" value="SDRFAMILY"/>
</dbReference>
<dbReference type="SUPFAM" id="SSF51735">
    <property type="entry name" value="NAD(P)-binding Rossmann-fold domains"/>
    <property type="match status" value="1"/>
</dbReference>
<evidence type="ECO:0000256" key="1">
    <source>
        <dbReference type="ARBA" id="ARBA00006484"/>
    </source>
</evidence>
<evidence type="ECO:0000256" key="2">
    <source>
        <dbReference type="ARBA" id="ARBA00023002"/>
    </source>
</evidence>
<proteinExistence type="inferred from homology"/>
<dbReference type="AlphaFoldDB" id="A0A7R8UFH9"/>
<evidence type="ECO:0000256" key="3">
    <source>
        <dbReference type="RuleBase" id="RU000363"/>
    </source>
</evidence>
<dbReference type="OMA" id="FAIEQPH"/>
<dbReference type="FunFam" id="3.40.50.720:FF:000047">
    <property type="entry name" value="NADP-dependent L-serine/L-allo-threonine dehydrogenase"/>
    <property type="match status" value="1"/>
</dbReference>
<evidence type="ECO:0000313" key="5">
    <source>
        <dbReference type="Proteomes" id="UP000594454"/>
    </source>
</evidence>
<dbReference type="Proteomes" id="UP000594454">
    <property type="component" value="Chromosome 1"/>
</dbReference>
<comment type="similarity">
    <text evidence="1 3">Belongs to the short-chain dehydrogenases/reductases (SDR) family.</text>
</comment>
<dbReference type="PANTHER" id="PTHR43115:SF4">
    <property type="entry name" value="DEHYDROGENASE_REDUCTASE SDR FAMILY MEMBER 11"/>
    <property type="match status" value="1"/>
</dbReference>
<dbReference type="InterPro" id="IPR036291">
    <property type="entry name" value="NAD(P)-bd_dom_sf"/>
</dbReference>
<gene>
    <name evidence="4" type="ORF">HERILL_LOCUS2306</name>
</gene>
<reference evidence="4 5" key="1">
    <citation type="submission" date="2020-11" db="EMBL/GenBank/DDBJ databases">
        <authorList>
            <person name="Wallbank WR R."/>
            <person name="Pardo Diaz C."/>
            <person name="Kozak K."/>
            <person name="Martin S."/>
            <person name="Jiggins C."/>
            <person name="Moest M."/>
            <person name="Warren A I."/>
            <person name="Generalovic N T."/>
            <person name="Byers J.R.P. K."/>
            <person name="Montejo-Kovacevich G."/>
            <person name="Yen C E."/>
        </authorList>
    </citation>
    <scope>NUCLEOTIDE SEQUENCE [LARGE SCALE GENOMIC DNA]</scope>
</reference>
<keyword evidence="2" id="KW-0560">Oxidoreductase</keyword>
<evidence type="ECO:0000313" key="4">
    <source>
        <dbReference type="EMBL" id="CAD7079072.1"/>
    </source>
</evidence>
<dbReference type="EMBL" id="LR899009">
    <property type="protein sequence ID" value="CAD7079072.1"/>
    <property type="molecule type" value="Genomic_DNA"/>
</dbReference>
<sequence length="249" mass="27600">MERWQNKVIVVTGASSGIGTAVVKDLLQAGLVVVGLARRYERMIALRNSLPVEQQPRFHPLRCDVSNEEDVRHVFEWVDNNLGGTDILVNNAGVAKGDICLITPDNTAPIRETIETNVMGVVHCTREAFKSMKKRNFDGHILIVNSVSGHSIWNFMNNGRFSFNMYAPSKFAITAMTATYRQEFAIAGTKVKITSISPGLVDTEIISDTLREKPMLQPEDISSAILFAISTPPHVQIHELTIKPVGEAW</sequence>
<keyword evidence="5" id="KW-1185">Reference proteome</keyword>
<dbReference type="Gene3D" id="3.40.50.720">
    <property type="entry name" value="NAD(P)-binding Rossmann-like Domain"/>
    <property type="match status" value="1"/>
</dbReference>
<organism evidence="4 5">
    <name type="scientific">Hermetia illucens</name>
    <name type="common">Black soldier fly</name>
    <dbReference type="NCBI Taxonomy" id="343691"/>
    <lineage>
        <taxon>Eukaryota</taxon>
        <taxon>Metazoa</taxon>
        <taxon>Ecdysozoa</taxon>
        <taxon>Arthropoda</taxon>
        <taxon>Hexapoda</taxon>
        <taxon>Insecta</taxon>
        <taxon>Pterygota</taxon>
        <taxon>Neoptera</taxon>
        <taxon>Endopterygota</taxon>
        <taxon>Diptera</taxon>
        <taxon>Brachycera</taxon>
        <taxon>Stratiomyomorpha</taxon>
        <taxon>Stratiomyidae</taxon>
        <taxon>Hermetiinae</taxon>
        <taxon>Hermetia</taxon>
    </lineage>
</organism>
<accession>A0A7R8UFH9</accession>
<dbReference type="InParanoid" id="A0A7R8UFH9"/>
<dbReference type="PANTHER" id="PTHR43115">
    <property type="entry name" value="DEHYDROGENASE/REDUCTASE SDR FAMILY MEMBER 11"/>
    <property type="match status" value="1"/>
</dbReference>
<dbReference type="Pfam" id="PF00106">
    <property type="entry name" value="adh_short"/>
    <property type="match status" value="1"/>
</dbReference>
<dbReference type="PRINTS" id="PR00081">
    <property type="entry name" value="GDHRDH"/>
</dbReference>
<protein>
    <recommendedName>
        <fullName evidence="6">Farnesol dehydrogenase</fullName>
    </recommendedName>
</protein>
<evidence type="ECO:0008006" key="6">
    <source>
        <dbReference type="Google" id="ProtNLM"/>
    </source>
</evidence>
<name>A0A7R8UFH9_HERIL</name>
<dbReference type="OrthoDB" id="1933717at2759"/>
<dbReference type="GO" id="GO:0016616">
    <property type="term" value="F:oxidoreductase activity, acting on the CH-OH group of donors, NAD or NADP as acceptor"/>
    <property type="evidence" value="ECO:0007669"/>
    <property type="project" value="UniProtKB-ARBA"/>
</dbReference>
<dbReference type="InterPro" id="IPR002347">
    <property type="entry name" value="SDR_fam"/>
</dbReference>